<protein>
    <recommendedName>
        <fullName evidence="4">RAP domain-containing protein</fullName>
    </recommendedName>
</protein>
<dbReference type="GO" id="GO:0009507">
    <property type="term" value="C:chloroplast"/>
    <property type="evidence" value="ECO:0007669"/>
    <property type="project" value="GOC"/>
</dbReference>
<feature type="compositionally biased region" description="Polar residues" evidence="1">
    <location>
        <begin position="1352"/>
        <end position="1365"/>
    </location>
</feature>
<evidence type="ECO:0000313" key="2">
    <source>
        <dbReference type="EMBL" id="GAX76402.1"/>
    </source>
</evidence>
<dbReference type="GO" id="GO:0044528">
    <property type="term" value="P:regulation of mitochondrial mRNA stability"/>
    <property type="evidence" value="ECO:0007669"/>
    <property type="project" value="TreeGrafter"/>
</dbReference>
<accession>A0A250X0I2</accession>
<evidence type="ECO:0000256" key="1">
    <source>
        <dbReference type="SAM" id="MobiDB-lite"/>
    </source>
</evidence>
<feature type="region of interest" description="Disordered" evidence="1">
    <location>
        <begin position="60"/>
        <end position="82"/>
    </location>
</feature>
<organism evidence="2 3">
    <name type="scientific">Chlamydomonas eustigma</name>
    <dbReference type="NCBI Taxonomy" id="1157962"/>
    <lineage>
        <taxon>Eukaryota</taxon>
        <taxon>Viridiplantae</taxon>
        <taxon>Chlorophyta</taxon>
        <taxon>core chlorophytes</taxon>
        <taxon>Chlorophyceae</taxon>
        <taxon>CS clade</taxon>
        <taxon>Chlamydomonadales</taxon>
        <taxon>Chlamydomonadaceae</taxon>
        <taxon>Chlamydomonas</taxon>
    </lineage>
</organism>
<dbReference type="GO" id="GO:0003723">
    <property type="term" value="F:RNA binding"/>
    <property type="evidence" value="ECO:0007669"/>
    <property type="project" value="TreeGrafter"/>
</dbReference>
<feature type="region of interest" description="Disordered" evidence="1">
    <location>
        <begin position="696"/>
        <end position="736"/>
    </location>
</feature>
<feature type="compositionally biased region" description="Polar residues" evidence="1">
    <location>
        <begin position="1091"/>
        <end position="1110"/>
    </location>
</feature>
<evidence type="ECO:0008006" key="4">
    <source>
        <dbReference type="Google" id="ProtNLM"/>
    </source>
</evidence>
<dbReference type="EMBL" id="BEGY01000017">
    <property type="protein sequence ID" value="GAX76402.1"/>
    <property type="molecule type" value="Genomic_DNA"/>
</dbReference>
<dbReference type="Proteomes" id="UP000232323">
    <property type="component" value="Unassembled WGS sequence"/>
</dbReference>
<dbReference type="PANTHER" id="PTHR21228">
    <property type="entry name" value="FAST LEU-RICH DOMAIN-CONTAINING"/>
    <property type="match status" value="1"/>
</dbReference>
<dbReference type="InterPro" id="IPR050870">
    <property type="entry name" value="FAST_kinase"/>
</dbReference>
<feature type="compositionally biased region" description="Low complexity" evidence="1">
    <location>
        <begin position="705"/>
        <end position="714"/>
    </location>
</feature>
<evidence type="ECO:0000313" key="3">
    <source>
        <dbReference type="Proteomes" id="UP000232323"/>
    </source>
</evidence>
<feature type="compositionally biased region" description="Acidic residues" evidence="1">
    <location>
        <begin position="717"/>
        <end position="726"/>
    </location>
</feature>
<reference evidence="2 3" key="1">
    <citation type="submission" date="2017-08" db="EMBL/GenBank/DDBJ databases">
        <title>Acidophilic green algal genome provides insights into adaptation to an acidic environment.</title>
        <authorList>
            <person name="Hirooka S."/>
            <person name="Hirose Y."/>
            <person name="Kanesaki Y."/>
            <person name="Higuchi S."/>
            <person name="Fujiwara T."/>
            <person name="Onuma R."/>
            <person name="Era A."/>
            <person name="Ohbayashi R."/>
            <person name="Uzuka A."/>
            <person name="Nozaki H."/>
            <person name="Yoshikawa H."/>
            <person name="Miyagishima S.Y."/>
        </authorList>
    </citation>
    <scope>NUCLEOTIDE SEQUENCE [LARGE SCALE GENOMIC DNA]</scope>
    <source>
        <strain evidence="2 3">NIES-2499</strain>
    </source>
</reference>
<dbReference type="GO" id="GO:0005759">
    <property type="term" value="C:mitochondrial matrix"/>
    <property type="evidence" value="ECO:0007669"/>
    <property type="project" value="TreeGrafter"/>
</dbReference>
<name>A0A250X0I2_9CHLO</name>
<sequence length="1461" mass="157872">MKLKVGCVSNGETSCGACFQPLKGLHVQHIVGNLKVRVHGASYENKFYFITNESPQSSGYSRLHAASQPATPTHQSSTTSSAHQQDLLMSQYLKSCTTWQELRDAFMQHHPQLNHIHMTALISNLAKTAPNASTSKDERREYSQLMQDALLLAATYHAALLGPREGSTLIWAAAKAGLTLPAPKPQKLSLGVSASSGWLRPLLQKINVLAPRMKPQDISMALWALATLSEVNSQNPVYNRVRTISTDWQRETIGLDPSLSVKSISNLKSSSSYALKQQQALISQPFQPHQSISNAAARSSSSLIPTSLVPSLLQRAANNMSHFSAQALSNTLWSLAKLGVRPADTWLNMALKRMEVVMGDATPQGLANAAWALVILEHSTEGQSRWRHKFLKYSGEALEFATPAVMAQLAWASTRLKVRPEKVWLSTLASRAAALDPLQTRILLTACDAAAATVPSETVIGGDNTWDSAGRKRTGYAYNDRTMRSSGPRTPSWRSGYQHHCSPQDVSNMLWSLASHTDTYRPPAKTMQAMIAVCMEVLHAFTPHELCSVIWSLAKLGFAPSPQIMRGLLSHTSTLFPACSAQGLVNVLWAVAKLRVVQDPRWIRELLSTICLKLDEAGPQEIANLWWSLGTMRWQLGRRMREELAGEVRVRLQDFNTGETAMILWALARLGLQPHREAMLRHVQLICSRARSASPFNEGGGGNASGRMGARSRGPSLDEEIMEESDKEAGSLGSVSGGGYQDHEAEVLSGRSAATVLWAVAEMKNGELLMMMEDGDEEEDVLHNGAEVETILGMSLRGSRDVRNRCSGVMREDQRGQMRGARSRRYDKGKARIDGVLQNQLRCMLNLCLTRADATDRRACLPPEKTSTRVDSTSVLASEEGEDHADCLHQEHTTQGGGGDMHVSAFSSGSSRPMLHKWSHKEVAMALYSCKKLGMLPPSQWLLAAVHQLTAHQHPDLRESSRSSSQHEFEVNMSFRDAATAAHGLAGIIKLAPPSTGGSSSSSMALHRRASWQIAPSPLPTNHTGINPPVLPSSTITLQCAVRLLHCAAATAYSANSRELAMLFSALPVLFTSSSPFSDTEVDGLTEPFPTVSSRGNVAKPSGTSMSKPSGASMEGFGLHATKKNRDIKSITFAESTQPVCGVGVFPAAYVSEVVAVPLAAAKLGLQLDLAFCQSVIAVFLNAGSNIMNGSSCTGRGLLLPLEEQQQLRHASNLIPGSHPSARDWVSALWALERIQPHSRALLESPQGLTWLSTACKAILQLLSRRRSTAATAAATAAAAGVRSLPTWAPKSGWLLSSKCRSRLIASDKELRQAAASASALGRHAARMAALSCSSRYAHATRTAAACPATSKKPTSNGPASSLSDTQVEIVSAGQQGKDPAVYHPSGEGLSGSHGLLQAGIIANTTSPASADELKSLSRLLMLTSGRMKQVYLWQVKGKRSRLRILNNQLCNKHLLASGSH</sequence>
<dbReference type="GO" id="GO:0035770">
    <property type="term" value="C:ribonucleoprotein granule"/>
    <property type="evidence" value="ECO:0007669"/>
    <property type="project" value="TreeGrafter"/>
</dbReference>
<keyword evidence="3" id="KW-1185">Reference proteome</keyword>
<dbReference type="OrthoDB" id="552009at2759"/>
<comment type="caution">
    <text evidence="2">The sequence shown here is derived from an EMBL/GenBank/DDBJ whole genome shotgun (WGS) entry which is preliminary data.</text>
</comment>
<dbReference type="PANTHER" id="PTHR21228:SF40">
    <property type="entry name" value="LD45607P"/>
    <property type="match status" value="1"/>
</dbReference>
<feature type="region of interest" description="Disordered" evidence="1">
    <location>
        <begin position="1344"/>
        <end position="1365"/>
    </location>
</feature>
<dbReference type="GO" id="GO:1901259">
    <property type="term" value="P:chloroplast rRNA processing"/>
    <property type="evidence" value="ECO:0007669"/>
    <property type="project" value="TreeGrafter"/>
</dbReference>
<feature type="compositionally biased region" description="Low complexity" evidence="1">
    <location>
        <begin position="67"/>
        <end position="82"/>
    </location>
</feature>
<feature type="region of interest" description="Disordered" evidence="1">
    <location>
        <begin position="1086"/>
        <end position="1113"/>
    </location>
</feature>
<dbReference type="GO" id="GO:0000963">
    <property type="term" value="P:mitochondrial RNA processing"/>
    <property type="evidence" value="ECO:0007669"/>
    <property type="project" value="TreeGrafter"/>
</dbReference>
<proteinExistence type="predicted"/>
<gene>
    <name evidence="2" type="ORF">CEUSTIGMA_g3847.t1</name>
</gene>